<dbReference type="VEuPathDB" id="FungiDB:P170DRAFT_443258"/>
<evidence type="ECO:0000256" key="3">
    <source>
        <dbReference type="ARBA" id="ARBA00022723"/>
    </source>
</evidence>
<keyword evidence="9" id="KW-1185">Reference proteome</keyword>
<dbReference type="GeneID" id="36558220"/>
<dbReference type="PANTHER" id="PTHR13204">
    <property type="entry name" value="PTD012 PROTEIN"/>
    <property type="match status" value="1"/>
</dbReference>
<dbReference type="SMART" id="SM01168">
    <property type="entry name" value="DUF1907"/>
    <property type="match status" value="1"/>
</dbReference>
<dbReference type="GO" id="GO:0008270">
    <property type="term" value="F:zinc ion binding"/>
    <property type="evidence" value="ECO:0007669"/>
    <property type="project" value="TreeGrafter"/>
</dbReference>
<dbReference type="AlphaFoldDB" id="A0A2I2GRI3"/>
<evidence type="ECO:0000256" key="2">
    <source>
        <dbReference type="ARBA" id="ARBA00011245"/>
    </source>
</evidence>
<comment type="caution">
    <text evidence="8">The sequence shown here is derived from an EMBL/GenBank/DDBJ whole genome shotgun (WGS) entry which is preliminary data.</text>
</comment>
<reference evidence="8 9" key="1">
    <citation type="submission" date="2016-12" db="EMBL/GenBank/DDBJ databases">
        <title>The genomes of Aspergillus section Nigri reveals drivers in fungal speciation.</title>
        <authorList>
            <consortium name="DOE Joint Genome Institute"/>
            <person name="Vesth T.C."/>
            <person name="Nybo J."/>
            <person name="Theobald S."/>
            <person name="Brandl J."/>
            <person name="Frisvad J.C."/>
            <person name="Nielsen K.F."/>
            <person name="Lyhne E.K."/>
            <person name="Kogle M.E."/>
            <person name="Kuo A."/>
            <person name="Riley R."/>
            <person name="Clum A."/>
            <person name="Nolan M."/>
            <person name="Lipzen A."/>
            <person name="Salamov A."/>
            <person name="Henrissat B."/>
            <person name="Wiebenga A."/>
            <person name="De Vries R.P."/>
            <person name="Grigoriev I.V."/>
            <person name="Mortensen U.H."/>
            <person name="Andersen M.R."/>
            <person name="Baker S.E."/>
        </authorList>
    </citation>
    <scope>NUCLEOTIDE SEQUENCE [LARGE SCALE GENOMIC DNA]</scope>
    <source>
        <strain evidence="8 9">IBT 23096</strain>
    </source>
</reference>
<evidence type="ECO:0000313" key="8">
    <source>
        <dbReference type="EMBL" id="PLB55489.1"/>
    </source>
</evidence>
<sequence>MRTQKFTLSPPTLEELAEPLSAALRANYEHAAVSVIPCPDLRNPPLCLATEGICGDEKISDIGGQPNLFPRPQLTSRYSLPEIAQAMELHHHSGGLIGAGAGPFHIVGQNCELSPNLSWTAGLDSIDNRTHFAHIDRATGAVGVDKSPSLDCALMANLYGSRGEPGPVLKITARKRKQHGQERSFTECIRKGLRVAYGDSRTVSLGGVFVIRSGSARYHVMPDFPAEEQLPFKDFEHHNDWLTYHDFAAPMVCYSVLHSADPGRKLGLRLEHTHGYCPLGRQAGGHYHYEVEGDGEEIEYEGYFNVAKTIYRVDRPAVTLDRDLHD</sequence>
<accession>A0A2I2GRI3</accession>
<dbReference type="RefSeq" id="XP_024710791.1">
    <property type="nucleotide sequence ID" value="XM_024850521.1"/>
</dbReference>
<keyword evidence="3" id="KW-0479">Metal-binding</keyword>
<dbReference type="OrthoDB" id="5119241at2759"/>
<dbReference type="CDD" id="cd17298">
    <property type="entry name" value="DUF1907"/>
    <property type="match status" value="1"/>
</dbReference>
<keyword evidence="5" id="KW-0862">Zinc</keyword>
<comment type="subcellular location">
    <subcellularLocation>
        <location evidence="1">Nucleus</location>
    </subcellularLocation>
</comment>
<evidence type="ECO:0000256" key="5">
    <source>
        <dbReference type="ARBA" id="ARBA00022833"/>
    </source>
</evidence>
<proteinExistence type="predicted"/>
<gene>
    <name evidence="8" type="ORF">P170DRAFT_443258</name>
</gene>
<evidence type="ECO:0000313" key="9">
    <source>
        <dbReference type="Proteomes" id="UP000234275"/>
    </source>
</evidence>
<evidence type="ECO:0000256" key="6">
    <source>
        <dbReference type="ARBA" id="ARBA00023242"/>
    </source>
</evidence>
<dbReference type="InterPro" id="IPR015021">
    <property type="entry name" value="C11orf54_DUF1907"/>
</dbReference>
<evidence type="ECO:0000256" key="1">
    <source>
        <dbReference type="ARBA" id="ARBA00004123"/>
    </source>
</evidence>
<dbReference type="Proteomes" id="UP000234275">
    <property type="component" value="Unassembled WGS sequence"/>
</dbReference>
<keyword evidence="6" id="KW-0539">Nucleus</keyword>
<evidence type="ECO:0000256" key="4">
    <source>
        <dbReference type="ARBA" id="ARBA00022801"/>
    </source>
</evidence>
<dbReference type="SUPFAM" id="SSF117856">
    <property type="entry name" value="AF0104/ALDC/Ptd012-like"/>
    <property type="match status" value="1"/>
</dbReference>
<keyword evidence="4" id="KW-0378">Hydrolase</keyword>
<dbReference type="GO" id="GO:0016788">
    <property type="term" value="F:hydrolase activity, acting on ester bonds"/>
    <property type="evidence" value="ECO:0007669"/>
    <property type="project" value="TreeGrafter"/>
</dbReference>
<dbReference type="PANTHER" id="PTHR13204:SF1">
    <property type="entry name" value="ESTER HYDROLASE C11ORF54"/>
    <property type="match status" value="1"/>
</dbReference>
<dbReference type="GO" id="GO:0005634">
    <property type="term" value="C:nucleus"/>
    <property type="evidence" value="ECO:0007669"/>
    <property type="project" value="UniProtKB-SubCell"/>
</dbReference>
<evidence type="ECO:0000259" key="7">
    <source>
        <dbReference type="SMART" id="SM01168"/>
    </source>
</evidence>
<protein>
    <submittedName>
        <fullName evidence="8">DUF1907-domain-containing protein</fullName>
    </submittedName>
</protein>
<feature type="domain" description="DUF1907" evidence="7">
    <location>
        <begin position="19"/>
        <end position="313"/>
    </location>
</feature>
<organism evidence="8 9">
    <name type="scientific">Aspergillus steynii IBT 23096</name>
    <dbReference type="NCBI Taxonomy" id="1392250"/>
    <lineage>
        <taxon>Eukaryota</taxon>
        <taxon>Fungi</taxon>
        <taxon>Dikarya</taxon>
        <taxon>Ascomycota</taxon>
        <taxon>Pezizomycotina</taxon>
        <taxon>Eurotiomycetes</taxon>
        <taxon>Eurotiomycetidae</taxon>
        <taxon>Eurotiales</taxon>
        <taxon>Aspergillaceae</taxon>
        <taxon>Aspergillus</taxon>
        <taxon>Aspergillus subgen. Circumdati</taxon>
    </lineage>
</organism>
<name>A0A2I2GRI3_9EURO</name>
<dbReference type="Pfam" id="PF08925">
    <property type="entry name" value="DUF1907"/>
    <property type="match status" value="1"/>
</dbReference>
<comment type="subunit">
    <text evidence="2">Monomer.</text>
</comment>
<dbReference type="EMBL" id="MSFO01000001">
    <property type="protein sequence ID" value="PLB55489.1"/>
    <property type="molecule type" value="Genomic_DNA"/>
</dbReference>